<proteinExistence type="predicted"/>
<sequence>MFEAELVDSAGEPRVGEARLRDERGKLPVGGALWGSFRHLLSGLLPSGPGAGLKERRECSRPSGPFRRLRPTFIRSCEYWRQY</sequence>
<comment type="caution">
    <text evidence="1">The sequence shown here is derived from an EMBL/GenBank/DDBJ whole genome shotgun (WGS) entry which is preliminary data.</text>
</comment>
<name>A0ABP8ZUB6_9ACTN</name>
<dbReference type="EMBL" id="BAABJV010000002">
    <property type="protein sequence ID" value="GAA4766095.1"/>
    <property type="molecule type" value="Genomic_DNA"/>
</dbReference>
<evidence type="ECO:0000313" key="2">
    <source>
        <dbReference type="Proteomes" id="UP001501147"/>
    </source>
</evidence>
<organism evidence="1 2">
    <name type="scientific">Streptomyces sanyensis</name>
    <dbReference type="NCBI Taxonomy" id="568869"/>
    <lineage>
        <taxon>Bacteria</taxon>
        <taxon>Bacillati</taxon>
        <taxon>Actinomycetota</taxon>
        <taxon>Actinomycetes</taxon>
        <taxon>Kitasatosporales</taxon>
        <taxon>Streptomycetaceae</taxon>
        <taxon>Streptomyces</taxon>
    </lineage>
</organism>
<reference evidence="2" key="1">
    <citation type="journal article" date="2019" name="Int. J. Syst. Evol. Microbiol.">
        <title>The Global Catalogue of Microorganisms (GCM) 10K type strain sequencing project: providing services to taxonomists for standard genome sequencing and annotation.</title>
        <authorList>
            <consortium name="The Broad Institute Genomics Platform"/>
            <consortium name="The Broad Institute Genome Sequencing Center for Infectious Disease"/>
            <person name="Wu L."/>
            <person name="Ma J."/>
        </authorList>
    </citation>
    <scope>NUCLEOTIDE SEQUENCE [LARGE SCALE GENOMIC DNA]</scope>
    <source>
        <strain evidence="2">JCM 18324</strain>
    </source>
</reference>
<keyword evidence="2" id="KW-1185">Reference proteome</keyword>
<evidence type="ECO:0000313" key="1">
    <source>
        <dbReference type="EMBL" id="GAA4766095.1"/>
    </source>
</evidence>
<dbReference type="Proteomes" id="UP001501147">
    <property type="component" value="Unassembled WGS sequence"/>
</dbReference>
<accession>A0ABP8ZUB6</accession>
<protein>
    <submittedName>
        <fullName evidence="1">Uncharacterized protein</fullName>
    </submittedName>
</protein>
<gene>
    <name evidence="1" type="ORF">GCM10023329_10270</name>
</gene>